<dbReference type="RefSeq" id="WP_004468853.1">
    <property type="nucleotide sequence ID" value="NZ_AHON02000013.1"/>
</dbReference>
<dbReference type="PROSITE" id="PS51257">
    <property type="entry name" value="PROKAR_LIPOPROTEIN"/>
    <property type="match status" value="1"/>
</dbReference>
<dbReference type="EMBL" id="AHON02000013">
    <property type="protein sequence ID" value="EKO35560.1"/>
    <property type="molecule type" value="Genomic_DNA"/>
</dbReference>
<feature type="signal peptide" evidence="1">
    <location>
        <begin position="1"/>
        <end position="27"/>
    </location>
</feature>
<name>A0A0E2BK52_9LEPT</name>
<evidence type="ECO:0000256" key="1">
    <source>
        <dbReference type="SAM" id="SignalP"/>
    </source>
</evidence>
<accession>A0A0E2BK52</accession>
<feature type="chain" id="PRO_5002392829" evidence="1">
    <location>
        <begin position="28"/>
        <end position="93"/>
    </location>
</feature>
<proteinExistence type="predicted"/>
<keyword evidence="2" id="KW-0449">Lipoprotein</keyword>
<dbReference type="Proteomes" id="UP000006329">
    <property type="component" value="Unassembled WGS sequence"/>
</dbReference>
<keyword evidence="1" id="KW-0732">Signal</keyword>
<comment type="caution">
    <text evidence="2">The sequence shown here is derived from an EMBL/GenBank/DDBJ whole genome shotgun (WGS) entry which is preliminary data.</text>
</comment>
<organism evidence="2 3">
    <name type="scientific">Leptospira santarosai str. MOR084</name>
    <dbReference type="NCBI Taxonomy" id="1049984"/>
    <lineage>
        <taxon>Bacteria</taxon>
        <taxon>Pseudomonadati</taxon>
        <taxon>Spirochaetota</taxon>
        <taxon>Spirochaetia</taxon>
        <taxon>Leptospirales</taxon>
        <taxon>Leptospiraceae</taxon>
        <taxon>Leptospira</taxon>
    </lineage>
</organism>
<evidence type="ECO:0000313" key="3">
    <source>
        <dbReference type="Proteomes" id="UP000006329"/>
    </source>
</evidence>
<gene>
    <name evidence="2" type="ORF">LEP1GSC179_1006</name>
</gene>
<dbReference type="NCBIfam" id="TIGR04454">
    <property type="entry name" value="Lepto_4Cys"/>
    <property type="match status" value="1"/>
</dbReference>
<keyword evidence="3" id="KW-1185">Reference proteome</keyword>
<dbReference type="InterPro" id="IPR031028">
    <property type="entry name" value="Lepto_4Cys"/>
</dbReference>
<protein>
    <submittedName>
        <fullName evidence="2">Lipoprotein</fullName>
    </submittedName>
</protein>
<dbReference type="AlphaFoldDB" id="A0A0E2BK52"/>
<evidence type="ECO:0000313" key="2">
    <source>
        <dbReference type="EMBL" id="EKO35560.1"/>
    </source>
</evidence>
<sequence>MKKVLMISLGALAVLSLTVACPGSKHSAEECSPIVDEMLTNLTAGQKPEDAANIATMKATLVPVLQKECMSGKFDLTCLKSAKSIPAIQACKK</sequence>
<reference evidence="2" key="1">
    <citation type="submission" date="2012-10" db="EMBL/GenBank/DDBJ databases">
        <authorList>
            <person name="Harkins D.M."/>
            <person name="Durkin A.S."/>
            <person name="Brinkac L.M."/>
            <person name="Haft D.H."/>
            <person name="Selengut J.D."/>
            <person name="Sanka R."/>
            <person name="DePew J."/>
            <person name="Purushe J."/>
            <person name="Matthias M.A."/>
            <person name="Vinetz J.M."/>
            <person name="Sutton G.G."/>
            <person name="Nierman W.C."/>
            <person name="Fouts D.E."/>
        </authorList>
    </citation>
    <scope>NUCLEOTIDE SEQUENCE [LARGE SCALE GENOMIC DNA]</scope>
    <source>
        <strain evidence="2">MOR084</strain>
    </source>
</reference>